<dbReference type="AlphaFoldDB" id="A0A914QBB0"/>
<dbReference type="Proteomes" id="UP000887578">
    <property type="component" value="Unplaced"/>
</dbReference>
<feature type="region of interest" description="Disordered" evidence="1">
    <location>
        <begin position="198"/>
        <end position="225"/>
    </location>
</feature>
<evidence type="ECO:0000256" key="1">
    <source>
        <dbReference type="SAM" id="MobiDB-lite"/>
    </source>
</evidence>
<evidence type="ECO:0000313" key="2">
    <source>
        <dbReference type="Proteomes" id="UP000887578"/>
    </source>
</evidence>
<sequence length="251" mass="28537">MNVMSEIYSIENNQSLSLIGKEKTIDSIVSKQIDYSQKNKLQLPSLFTGLPAVVQWQIKDVLYHPNLTFEEKQAIIESLISKLPLEEQIIPPKDKCGGILREKSMFFDTYSTLVYSIRYTVPLTELKEKLSEEDFDKIFATLENKNLSMKEKLKEISEQLNSLDPDIQQRLFQLNGPMDVEPFQNKLLSKFREELKNAGKKVPTTTAETTSEMPSTTSTAPTMASTKKKGIIFGTKIESNINFAKLKKLMG</sequence>
<protein>
    <submittedName>
        <fullName evidence="3">Uncharacterized protein</fullName>
    </submittedName>
</protein>
<dbReference type="WBParaSite" id="PDA_v2.g28849.t1">
    <property type="protein sequence ID" value="PDA_v2.g28849.t1"/>
    <property type="gene ID" value="PDA_v2.g28849"/>
</dbReference>
<proteinExistence type="predicted"/>
<reference evidence="3" key="1">
    <citation type="submission" date="2022-11" db="UniProtKB">
        <authorList>
            <consortium name="WormBaseParasite"/>
        </authorList>
    </citation>
    <scope>IDENTIFICATION</scope>
</reference>
<feature type="compositionally biased region" description="Low complexity" evidence="1">
    <location>
        <begin position="203"/>
        <end position="225"/>
    </location>
</feature>
<name>A0A914QBB0_9BILA</name>
<keyword evidence="2" id="KW-1185">Reference proteome</keyword>
<accession>A0A914QBB0</accession>
<evidence type="ECO:0000313" key="3">
    <source>
        <dbReference type="WBParaSite" id="PDA_v2.g28849.t1"/>
    </source>
</evidence>
<organism evidence="2 3">
    <name type="scientific">Panagrolaimus davidi</name>
    <dbReference type="NCBI Taxonomy" id="227884"/>
    <lineage>
        <taxon>Eukaryota</taxon>
        <taxon>Metazoa</taxon>
        <taxon>Ecdysozoa</taxon>
        <taxon>Nematoda</taxon>
        <taxon>Chromadorea</taxon>
        <taxon>Rhabditida</taxon>
        <taxon>Tylenchina</taxon>
        <taxon>Panagrolaimomorpha</taxon>
        <taxon>Panagrolaimoidea</taxon>
        <taxon>Panagrolaimidae</taxon>
        <taxon>Panagrolaimus</taxon>
    </lineage>
</organism>